<feature type="transmembrane region" description="Helical" evidence="7">
    <location>
        <begin position="108"/>
        <end position="128"/>
    </location>
</feature>
<feature type="transmembrane region" description="Helical" evidence="7">
    <location>
        <begin position="52"/>
        <end position="70"/>
    </location>
</feature>
<comment type="subcellular location">
    <subcellularLocation>
        <location evidence="1">Cell membrane</location>
        <topology evidence="1">Multi-pass membrane protein</topology>
    </subcellularLocation>
</comment>
<protein>
    <submittedName>
        <fullName evidence="9">DMT family transporter</fullName>
    </submittedName>
</protein>
<feature type="domain" description="EamA" evidence="8">
    <location>
        <begin position="170"/>
        <end position="303"/>
    </location>
</feature>
<feature type="transmembrane region" description="Helical" evidence="7">
    <location>
        <begin position="287"/>
        <end position="304"/>
    </location>
</feature>
<feature type="transmembrane region" description="Helical" evidence="7">
    <location>
        <begin position="199"/>
        <end position="220"/>
    </location>
</feature>
<feature type="transmembrane region" description="Helical" evidence="7">
    <location>
        <begin position="262"/>
        <end position="281"/>
    </location>
</feature>
<reference evidence="9 10" key="1">
    <citation type="submission" date="2023-11" db="EMBL/GenBank/DDBJ databases">
        <title>Novel species in genus Nocardioides.</title>
        <authorList>
            <person name="Zhou H."/>
        </authorList>
    </citation>
    <scope>NUCLEOTIDE SEQUENCE [LARGE SCALE GENOMIC DNA]</scope>
    <source>
        <strain evidence="9 10">S-58</strain>
    </source>
</reference>
<keyword evidence="4 7" id="KW-0812">Transmembrane</keyword>
<evidence type="ECO:0000256" key="6">
    <source>
        <dbReference type="ARBA" id="ARBA00023136"/>
    </source>
</evidence>
<keyword evidence="6 7" id="KW-0472">Membrane</keyword>
<evidence type="ECO:0000313" key="9">
    <source>
        <dbReference type="EMBL" id="MDZ5661163.1"/>
    </source>
</evidence>
<evidence type="ECO:0000256" key="5">
    <source>
        <dbReference type="ARBA" id="ARBA00022989"/>
    </source>
</evidence>
<evidence type="ECO:0000256" key="2">
    <source>
        <dbReference type="ARBA" id="ARBA00007362"/>
    </source>
</evidence>
<sequence length="322" mass="32124">MPTLSSTSPSHHRTTHLRGLVEVAAASVLWGTGGLAVQLIREQDRLSPVTISAWRMAIAAAVLLGALLALRRGGELLELARARPRQLVVVGVGTAAYQGFYFVSVTQVGVAVSTVVSLGLAPVLLTVAESVRHRRAPARGRLTVLVAALAGLLLVSVAGHESATGPAPVAGVLLAVASGTTYALTTAAGGSISRTTSPLALTSGMTLVGAAVLLPCLALVDGPRVTTGPAALAWLAYLGVLTMALAYVLLYSGLRVVAPSTAVTASLVEPVTAAVVAAVVLGESLGPAAVVGILLVLGAVAGLGRPAAAAGPVLPDPDPDRG</sequence>
<feature type="transmembrane region" description="Helical" evidence="7">
    <location>
        <begin position="140"/>
        <end position="159"/>
    </location>
</feature>
<gene>
    <name evidence="9" type="ORF">SFC79_05245</name>
</gene>
<feature type="transmembrane region" description="Helical" evidence="7">
    <location>
        <begin position="20"/>
        <end position="40"/>
    </location>
</feature>
<feature type="domain" description="EamA" evidence="8">
    <location>
        <begin position="19"/>
        <end position="156"/>
    </location>
</feature>
<keyword evidence="5 7" id="KW-1133">Transmembrane helix</keyword>
<dbReference type="InterPro" id="IPR051258">
    <property type="entry name" value="Diverse_Substrate_Transporter"/>
</dbReference>
<evidence type="ECO:0000256" key="3">
    <source>
        <dbReference type="ARBA" id="ARBA00022475"/>
    </source>
</evidence>
<dbReference type="InterPro" id="IPR000620">
    <property type="entry name" value="EamA_dom"/>
</dbReference>
<evidence type="ECO:0000256" key="1">
    <source>
        <dbReference type="ARBA" id="ARBA00004651"/>
    </source>
</evidence>
<dbReference type="InterPro" id="IPR037185">
    <property type="entry name" value="EmrE-like"/>
</dbReference>
<dbReference type="PANTHER" id="PTHR42920">
    <property type="entry name" value="OS03G0707200 PROTEIN-RELATED"/>
    <property type="match status" value="1"/>
</dbReference>
<dbReference type="EMBL" id="JAXQPW010000001">
    <property type="protein sequence ID" value="MDZ5661163.1"/>
    <property type="molecule type" value="Genomic_DNA"/>
</dbReference>
<comment type="similarity">
    <text evidence="2">Belongs to the EamA transporter family.</text>
</comment>
<dbReference type="Pfam" id="PF00892">
    <property type="entry name" value="EamA"/>
    <property type="match status" value="2"/>
</dbReference>
<keyword evidence="10" id="KW-1185">Reference proteome</keyword>
<comment type="caution">
    <text evidence="9">The sequence shown here is derived from an EMBL/GenBank/DDBJ whole genome shotgun (WGS) entry which is preliminary data.</text>
</comment>
<evidence type="ECO:0000256" key="7">
    <source>
        <dbReference type="SAM" id="Phobius"/>
    </source>
</evidence>
<dbReference type="Proteomes" id="UP001291999">
    <property type="component" value="Unassembled WGS sequence"/>
</dbReference>
<evidence type="ECO:0000259" key="8">
    <source>
        <dbReference type="Pfam" id="PF00892"/>
    </source>
</evidence>
<evidence type="ECO:0000256" key="4">
    <source>
        <dbReference type="ARBA" id="ARBA00022692"/>
    </source>
</evidence>
<proteinExistence type="inferred from homology"/>
<feature type="transmembrane region" description="Helical" evidence="7">
    <location>
        <begin position="232"/>
        <end position="250"/>
    </location>
</feature>
<keyword evidence="3" id="KW-1003">Cell membrane</keyword>
<name>A0ABU5K8K4_9ACTN</name>
<feature type="transmembrane region" description="Helical" evidence="7">
    <location>
        <begin position="165"/>
        <end position="187"/>
    </location>
</feature>
<dbReference type="SUPFAM" id="SSF103481">
    <property type="entry name" value="Multidrug resistance efflux transporter EmrE"/>
    <property type="match status" value="2"/>
</dbReference>
<dbReference type="PANTHER" id="PTHR42920:SF5">
    <property type="entry name" value="EAMA DOMAIN-CONTAINING PROTEIN"/>
    <property type="match status" value="1"/>
</dbReference>
<accession>A0ABU5K8K4</accession>
<dbReference type="RefSeq" id="WP_322423506.1">
    <property type="nucleotide sequence ID" value="NZ_JAXQPW010000001.1"/>
</dbReference>
<organism evidence="9 10">
    <name type="scientific">Nocardioides renjunii</name>
    <dbReference type="NCBI Taxonomy" id="3095075"/>
    <lineage>
        <taxon>Bacteria</taxon>
        <taxon>Bacillati</taxon>
        <taxon>Actinomycetota</taxon>
        <taxon>Actinomycetes</taxon>
        <taxon>Propionibacteriales</taxon>
        <taxon>Nocardioidaceae</taxon>
        <taxon>Nocardioides</taxon>
    </lineage>
</organism>
<evidence type="ECO:0000313" key="10">
    <source>
        <dbReference type="Proteomes" id="UP001291999"/>
    </source>
</evidence>